<proteinExistence type="inferred from homology"/>
<dbReference type="GO" id="GO:0043023">
    <property type="term" value="F:ribosomal large subunit binding"/>
    <property type="evidence" value="ECO:0007669"/>
    <property type="project" value="UniProtKB-UniRule"/>
</dbReference>
<evidence type="ECO:0000259" key="7">
    <source>
        <dbReference type="PROSITE" id="PS51710"/>
    </source>
</evidence>
<dbReference type="AlphaFoldDB" id="A0A176WJJ0"/>
<organism evidence="8 9">
    <name type="scientific">Marchantia polymorpha subsp. ruderalis</name>
    <dbReference type="NCBI Taxonomy" id="1480154"/>
    <lineage>
        <taxon>Eukaryota</taxon>
        <taxon>Viridiplantae</taxon>
        <taxon>Streptophyta</taxon>
        <taxon>Embryophyta</taxon>
        <taxon>Marchantiophyta</taxon>
        <taxon>Marchantiopsida</taxon>
        <taxon>Marchantiidae</taxon>
        <taxon>Marchantiales</taxon>
        <taxon>Marchantiaceae</taxon>
        <taxon>Marchantia</taxon>
    </lineage>
</organism>
<protein>
    <recommendedName>
        <fullName evidence="6">Obg-like ATPase 1</fullName>
    </recommendedName>
</protein>
<dbReference type="PROSITE" id="PS51710">
    <property type="entry name" value="G_OBG"/>
    <property type="match status" value="1"/>
</dbReference>
<dbReference type="Gene3D" id="3.40.50.300">
    <property type="entry name" value="P-loop containing nucleotide triphosphate hydrolases"/>
    <property type="match status" value="1"/>
</dbReference>
<dbReference type="InterPro" id="IPR041706">
    <property type="entry name" value="YchF_N"/>
</dbReference>
<keyword evidence="4 6" id="KW-0067">ATP-binding</keyword>
<dbReference type="CDD" id="cd01900">
    <property type="entry name" value="YchF"/>
    <property type="match status" value="1"/>
</dbReference>
<dbReference type="PANTHER" id="PTHR23305:SF18">
    <property type="entry name" value="OBG-TYPE G DOMAIN-CONTAINING PROTEIN"/>
    <property type="match status" value="1"/>
</dbReference>
<comment type="function">
    <text evidence="6">Hydrolyzes ATP, and can also hydrolyze GTP with lower efficiency. Has lower affinity for GTP.</text>
</comment>
<comment type="cofactor">
    <cofactor evidence="1">
        <name>Mg(2+)</name>
        <dbReference type="ChEBI" id="CHEBI:18420"/>
    </cofactor>
</comment>
<dbReference type="NCBIfam" id="TIGR00092">
    <property type="entry name" value="redox-regulated ATPase YchF"/>
    <property type="match status" value="1"/>
</dbReference>
<evidence type="ECO:0000256" key="6">
    <source>
        <dbReference type="HAMAP-Rule" id="MF_03167"/>
    </source>
</evidence>
<dbReference type="GO" id="GO:0005737">
    <property type="term" value="C:cytoplasm"/>
    <property type="evidence" value="ECO:0007669"/>
    <property type="project" value="UniProtKB-SubCell"/>
</dbReference>
<dbReference type="Pfam" id="PF01926">
    <property type="entry name" value="MMR_HSR1"/>
    <property type="match status" value="1"/>
</dbReference>
<dbReference type="InterPro" id="IPR004396">
    <property type="entry name" value="ATPase_YchF/OLA1"/>
</dbReference>
<comment type="similarity">
    <text evidence="6">Belongs to the TRAFAC class OBG-HflX-like GTPase superfamily. OBG GTPase family. YchF/OLA1 subfamily.</text>
</comment>
<dbReference type="Gene3D" id="3.10.20.30">
    <property type="match status" value="1"/>
</dbReference>
<keyword evidence="6" id="KW-0378">Hydrolase</keyword>
<evidence type="ECO:0000313" key="9">
    <source>
        <dbReference type="Proteomes" id="UP000077202"/>
    </source>
</evidence>
<feature type="binding site" evidence="6">
    <location>
        <position position="352"/>
    </location>
    <ligand>
        <name>ATP</name>
        <dbReference type="ChEBI" id="CHEBI:30616"/>
    </ligand>
</feature>
<dbReference type="FunFam" id="1.10.150.300:FF:000001">
    <property type="entry name" value="Ribosome-binding ATPase YchF"/>
    <property type="match status" value="1"/>
</dbReference>
<dbReference type="HAMAP" id="MF_00944">
    <property type="entry name" value="YchF_OLA1_ATPase"/>
    <property type="match status" value="1"/>
</dbReference>
<gene>
    <name evidence="8" type="ORF">AXG93_374s1080</name>
</gene>
<dbReference type="SUPFAM" id="SSF52540">
    <property type="entry name" value="P-loop containing nucleoside triphosphate hydrolases"/>
    <property type="match status" value="1"/>
</dbReference>
<dbReference type="GO" id="GO:0005524">
    <property type="term" value="F:ATP binding"/>
    <property type="evidence" value="ECO:0007669"/>
    <property type="project" value="UniProtKB-UniRule"/>
</dbReference>
<evidence type="ECO:0000256" key="1">
    <source>
        <dbReference type="ARBA" id="ARBA00001946"/>
    </source>
</evidence>
<dbReference type="Pfam" id="PF06071">
    <property type="entry name" value="YchF-GTPase_C"/>
    <property type="match status" value="1"/>
</dbReference>
<dbReference type="InterPro" id="IPR031167">
    <property type="entry name" value="G_OBG"/>
</dbReference>
<keyword evidence="5" id="KW-0460">Magnesium</keyword>
<dbReference type="PANTHER" id="PTHR23305">
    <property type="entry name" value="OBG GTPASE FAMILY"/>
    <property type="match status" value="1"/>
</dbReference>
<comment type="subunit">
    <text evidence="6">Monomer.</text>
</comment>
<dbReference type="Proteomes" id="UP000077202">
    <property type="component" value="Unassembled WGS sequence"/>
</dbReference>
<evidence type="ECO:0000256" key="3">
    <source>
        <dbReference type="ARBA" id="ARBA00022741"/>
    </source>
</evidence>
<evidence type="ECO:0000256" key="4">
    <source>
        <dbReference type="ARBA" id="ARBA00022840"/>
    </source>
</evidence>
<dbReference type="Gene3D" id="1.10.150.300">
    <property type="entry name" value="TGS-like domain"/>
    <property type="match status" value="1"/>
</dbReference>
<evidence type="ECO:0000256" key="2">
    <source>
        <dbReference type="ARBA" id="ARBA00022723"/>
    </source>
</evidence>
<comment type="caution">
    <text evidence="8">The sequence shown here is derived from an EMBL/GenBank/DDBJ whole genome shotgun (WGS) entry which is preliminary data.</text>
</comment>
<keyword evidence="3 6" id="KW-0547">Nucleotide-binding</keyword>
<evidence type="ECO:0000313" key="8">
    <source>
        <dbReference type="EMBL" id="OAE32781.1"/>
    </source>
</evidence>
<dbReference type="GO" id="GO:0005525">
    <property type="term" value="F:GTP binding"/>
    <property type="evidence" value="ECO:0007669"/>
    <property type="project" value="InterPro"/>
</dbReference>
<feature type="domain" description="OBG-type G" evidence="7">
    <location>
        <begin position="143"/>
        <end position="403"/>
    </location>
</feature>
<dbReference type="EMBL" id="LVLJ01000731">
    <property type="protein sequence ID" value="OAE32781.1"/>
    <property type="molecule type" value="Genomic_DNA"/>
</dbReference>
<dbReference type="InterPro" id="IPR012675">
    <property type="entry name" value="Beta-grasp_dom_sf"/>
</dbReference>
<keyword evidence="9" id="KW-1185">Reference proteome</keyword>
<evidence type="ECO:0000256" key="5">
    <source>
        <dbReference type="ARBA" id="ARBA00022842"/>
    </source>
</evidence>
<dbReference type="FunFam" id="3.10.20.30:FF:000029">
    <property type="entry name" value="Obg-like ATPase 1"/>
    <property type="match status" value="1"/>
</dbReference>
<sequence>MLCSCGLCKAARRLREFTASWIVDRPIVFAWRQVLPPAGPGAAEKARAKSLAFRVPCRGEVRNCRQQGTRGDIAAAASITMAAGVVQHTFSLSSHFLPIACARSRGALLSSGLARVFTGSPSGCLGLRGMSGGNVSGRVSMTLRGGIVGLPNVGKSTLFNALVENGKAQAANFPFCTIEPNVGIVAVPDPRLEILAKLGKSQKIVPASVEFVDIAGLVKGASQGEGLGNKFLSHIREVDSIVQVVRCFEDDDIVHVSGKVDPASDIEVINLELAFSDMAQIEKRLERLKKGRVKDPQVKAQEELEAAALQRINDALLSGIPARAVALTDDEKKMVDQLCLLTMKPVIFAANVAEADLADSSANSHVQQVRQVASSLNADVVVVSAQVEAELTELDPEERTDYLQSLGVDQGGLTSLVRSTYSLLGLRTYFTCGEKETRAWTILAGMTAPQAAGVIHSDFERGFIRAETVAYDDFVTAGSLAVAREKDRASFLKVAMSREKTNCLFTGA</sequence>
<name>A0A176WJJ0_MARPO</name>
<dbReference type="PRINTS" id="PR00326">
    <property type="entry name" value="GTP1OBG"/>
</dbReference>
<comment type="subcellular location">
    <subcellularLocation>
        <location evidence="6">Cytoplasm</location>
    </subcellularLocation>
</comment>
<keyword evidence="2" id="KW-0479">Metal-binding</keyword>
<dbReference type="GO" id="GO:0016887">
    <property type="term" value="F:ATP hydrolysis activity"/>
    <property type="evidence" value="ECO:0007669"/>
    <property type="project" value="UniProtKB-UniRule"/>
</dbReference>
<keyword evidence="6" id="KW-0963">Cytoplasm</keyword>
<accession>A0A176WJJ0</accession>
<reference evidence="8" key="1">
    <citation type="submission" date="2016-03" db="EMBL/GenBank/DDBJ databases">
        <title>Mechanisms controlling the formation of the plant cell surface in tip-growing cells are functionally conserved among land plants.</title>
        <authorList>
            <person name="Honkanen S."/>
            <person name="Jones V.A."/>
            <person name="Morieri G."/>
            <person name="Champion C."/>
            <person name="Hetherington A.J."/>
            <person name="Kelly S."/>
            <person name="Saint-Marcoux D."/>
            <person name="Proust H."/>
            <person name="Prescott H."/>
            <person name="Dolan L."/>
        </authorList>
    </citation>
    <scope>NUCLEOTIDE SEQUENCE [LARGE SCALE GENOMIC DNA]</scope>
    <source>
        <tissue evidence="8">Whole gametophyte</tissue>
    </source>
</reference>
<dbReference type="InterPro" id="IPR027417">
    <property type="entry name" value="P-loop_NTPase"/>
</dbReference>
<dbReference type="InterPro" id="IPR006073">
    <property type="entry name" value="GTP-bd"/>
</dbReference>
<dbReference type="InterPro" id="IPR013029">
    <property type="entry name" value="YchF_C"/>
</dbReference>
<dbReference type="GO" id="GO:0046872">
    <property type="term" value="F:metal ion binding"/>
    <property type="evidence" value="ECO:0007669"/>
    <property type="project" value="UniProtKB-KW"/>
</dbReference>
<dbReference type="InterPro" id="IPR023192">
    <property type="entry name" value="TGS-like_dom_sf"/>
</dbReference>
<feature type="binding site" evidence="6">
    <location>
        <begin position="152"/>
        <end position="157"/>
    </location>
    <ligand>
        <name>ATP</name>
        <dbReference type="ChEBI" id="CHEBI:30616"/>
    </ligand>
</feature>